<feature type="region of interest" description="Disordered" evidence="2">
    <location>
        <begin position="391"/>
        <end position="413"/>
    </location>
</feature>
<organism evidence="3 4">
    <name type="scientific">Raphidocelis subcapitata</name>
    <dbReference type="NCBI Taxonomy" id="307507"/>
    <lineage>
        <taxon>Eukaryota</taxon>
        <taxon>Viridiplantae</taxon>
        <taxon>Chlorophyta</taxon>
        <taxon>core chlorophytes</taxon>
        <taxon>Chlorophyceae</taxon>
        <taxon>CS clade</taxon>
        <taxon>Sphaeropleales</taxon>
        <taxon>Selenastraceae</taxon>
        <taxon>Raphidocelis</taxon>
    </lineage>
</organism>
<keyword evidence="4" id="KW-1185">Reference proteome</keyword>
<reference evidence="3 4" key="1">
    <citation type="journal article" date="2018" name="Sci. Rep.">
        <title>Raphidocelis subcapitata (=Pseudokirchneriella subcapitata) provides an insight into genome evolution and environmental adaptations in the Sphaeropleales.</title>
        <authorList>
            <person name="Suzuki S."/>
            <person name="Yamaguchi H."/>
            <person name="Nakajima N."/>
            <person name="Kawachi M."/>
        </authorList>
    </citation>
    <scope>NUCLEOTIDE SEQUENCE [LARGE SCALE GENOMIC DNA]</scope>
    <source>
        <strain evidence="3 4">NIES-35</strain>
    </source>
</reference>
<evidence type="ECO:0000313" key="3">
    <source>
        <dbReference type="EMBL" id="GBF98798.1"/>
    </source>
</evidence>
<dbReference type="AlphaFoldDB" id="A0A2V0PG20"/>
<dbReference type="Proteomes" id="UP000247498">
    <property type="component" value="Unassembled WGS sequence"/>
</dbReference>
<dbReference type="OrthoDB" id="552206at2759"/>
<gene>
    <name evidence="3" type="ORF">Rsub_11380</name>
</gene>
<evidence type="ECO:0000313" key="4">
    <source>
        <dbReference type="Proteomes" id="UP000247498"/>
    </source>
</evidence>
<protein>
    <submittedName>
        <fullName evidence="3">Uncharacterized protein</fullName>
    </submittedName>
</protein>
<dbReference type="EMBL" id="BDRX01000135">
    <property type="protein sequence ID" value="GBF98798.1"/>
    <property type="molecule type" value="Genomic_DNA"/>
</dbReference>
<evidence type="ECO:0000256" key="1">
    <source>
        <dbReference type="SAM" id="Coils"/>
    </source>
</evidence>
<proteinExistence type="predicted"/>
<dbReference type="STRING" id="307507.A0A2V0PG20"/>
<comment type="caution">
    <text evidence="3">The sequence shown here is derived from an EMBL/GenBank/DDBJ whole genome shotgun (WGS) entry which is preliminary data.</text>
</comment>
<dbReference type="InParanoid" id="A0A2V0PG20"/>
<feature type="coiled-coil region" evidence="1">
    <location>
        <begin position="224"/>
        <end position="282"/>
    </location>
</feature>
<accession>A0A2V0PG20</accession>
<sequence length="413" mass="42854">MAAEHSPQLARLDTILALDMRITELAQRLAEWEARSAGELAPLVALKERDVPRELDMARAAVESLVRQIGALHRAQQSGASEAARREARAQQWRDGVDAALAGLRAEVDSLRRGLADARDCAAAAAEAAAVRVERQLAAHREAVDEAVQSVAREARAESGALRAEAAAAGTGGLRQLEAWARGEMLSVTGQLKAVVAGCASQQEDAAARFEALQQQWEASGGALEAGRAEARRLKRHLAKLERRAEELQLLASSAAASEAAAQQARSDAAAARADAARLAARLEGSAADGAARRGALEGTVDRLRRDVAALADHVGSCMAAVAARSDGGADAAAASAAAARGGSTSYLASLLAPPPHAAAGRGAGPSQAFWDERLRDFDSLAARLHARAALGGDGPTARLPLASELSPPRRAR</sequence>
<evidence type="ECO:0000256" key="2">
    <source>
        <dbReference type="SAM" id="MobiDB-lite"/>
    </source>
</evidence>
<keyword evidence="1" id="KW-0175">Coiled coil</keyword>
<name>A0A2V0PG20_9CHLO</name>